<sequence length="147" mass="15406">MSNAQDAAGCDLTVLRADVADLRISDNKIFEGGQVRSCDVPAIASSVTAMRGHPVRSSLVRFEAGARTRLHTHAGDQILIVTHGQGHIGRPGRDIPVGVGDVVVVPAGLLHYHGAGPDSPMAHLTLLFGAGTELADGHRRWPPAEGE</sequence>
<accession>A0ABY5W5G6</accession>
<dbReference type="SUPFAM" id="SSF51182">
    <property type="entry name" value="RmlC-like cupins"/>
    <property type="match status" value="1"/>
</dbReference>
<reference evidence="2" key="1">
    <citation type="submission" date="2021-04" db="EMBL/GenBank/DDBJ databases">
        <authorList>
            <person name="Hartkoorn R.C."/>
            <person name="Beaudoing E."/>
            <person name="Hot D."/>
        </authorList>
    </citation>
    <scope>NUCLEOTIDE SEQUENCE</scope>
    <source>
        <strain evidence="2">NRRL B-16292</strain>
    </source>
</reference>
<dbReference type="PANTHER" id="PTHR43698:SF1">
    <property type="entry name" value="BLL4564 PROTEIN"/>
    <property type="match status" value="1"/>
</dbReference>
<organism evidence="2 3">
    <name type="scientific">Dactylosporangium fulvum</name>
    <dbReference type="NCBI Taxonomy" id="53359"/>
    <lineage>
        <taxon>Bacteria</taxon>
        <taxon>Bacillati</taxon>
        <taxon>Actinomycetota</taxon>
        <taxon>Actinomycetes</taxon>
        <taxon>Micromonosporales</taxon>
        <taxon>Micromonosporaceae</taxon>
        <taxon>Dactylosporangium</taxon>
    </lineage>
</organism>
<protein>
    <submittedName>
        <fullName evidence="2">Cupin domain-containing protein</fullName>
    </submittedName>
</protein>
<dbReference type="Gene3D" id="2.60.120.10">
    <property type="entry name" value="Jelly Rolls"/>
    <property type="match status" value="1"/>
</dbReference>
<evidence type="ECO:0000313" key="3">
    <source>
        <dbReference type="Proteomes" id="UP001059617"/>
    </source>
</evidence>
<dbReference type="EMBL" id="CP073720">
    <property type="protein sequence ID" value="UWP85283.1"/>
    <property type="molecule type" value="Genomic_DNA"/>
</dbReference>
<dbReference type="Proteomes" id="UP001059617">
    <property type="component" value="Chromosome"/>
</dbReference>
<dbReference type="RefSeq" id="WP_259863373.1">
    <property type="nucleotide sequence ID" value="NZ_BAAAST010000006.1"/>
</dbReference>
<proteinExistence type="predicted"/>
<dbReference type="InterPro" id="IPR014710">
    <property type="entry name" value="RmlC-like_jellyroll"/>
</dbReference>
<dbReference type="PANTHER" id="PTHR43698">
    <property type="entry name" value="RIBD C-TERMINAL DOMAIN CONTAINING PROTEIN"/>
    <property type="match status" value="1"/>
</dbReference>
<name>A0ABY5W5G6_9ACTN</name>
<evidence type="ECO:0000259" key="1">
    <source>
        <dbReference type="Pfam" id="PF07883"/>
    </source>
</evidence>
<dbReference type="InterPro" id="IPR011051">
    <property type="entry name" value="RmlC_Cupin_sf"/>
</dbReference>
<gene>
    <name evidence="2" type="ORF">Dfulv_14040</name>
</gene>
<feature type="domain" description="Cupin type-2" evidence="1">
    <location>
        <begin position="59"/>
        <end position="122"/>
    </location>
</feature>
<evidence type="ECO:0000313" key="2">
    <source>
        <dbReference type="EMBL" id="UWP85283.1"/>
    </source>
</evidence>
<keyword evidence="3" id="KW-1185">Reference proteome</keyword>
<reference evidence="2" key="2">
    <citation type="submission" date="2022-09" db="EMBL/GenBank/DDBJ databases">
        <title>Biosynthetic gene clusters of Dactylosporangioum fulvum.</title>
        <authorList>
            <person name="Caradec T."/>
        </authorList>
    </citation>
    <scope>NUCLEOTIDE SEQUENCE</scope>
    <source>
        <strain evidence="2">NRRL B-16292</strain>
    </source>
</reference>
<dbReference type="InterPro" id="IPR013096">
    <property type="entry name" value="Cupin_2"/>
</dbReference>
<dbReference type="Pfam" id="PF07883">
    <property type="entry name" value="Cupin_2"/>
    <property type="match status" value="1"/>
</dbReference>